<keyword evidence="1" id="KW-1133">Transmembrane helix</keyword>
<feature type="transmembrane region" description="Helical" evidence="1">
    <location>
        <begin position="135"/>
        <end position="159"/>
    </location>
</feature>
<feature type="transmembrane region" description="Helical" evidence="1">
    <location>
        <begin position="185"/>
        <end position="208"/>
    </location>
</feature>
<dbReference type="EMBL" id="CP072800">
    <property type="protein sequence ID" value="QTR50191.1"/>
    <property type="molecule type" value="Genomic_DNA"/>
</dbReference>
<dbReference type="Pfam" id="PF01578">
    <property type="entry name" value="Cytochrom_C_asm"/>
    <property type="match status" value="1"/>
</dbReference>
<dbReference type="RefSeq" id="WP_210227288.1">
    <property type="nucleotide sequence ID" value="NZ_CP072800.1"/>
</dbReference>
<feature type="domain" description="Cytochrome c assembly protein" evidence="2">
    <location>
        <begin position="51"/>
        <end position="272"/>
    </location>
</feature>
<feature type="transmembrane region" description="Helical" evidence="1">
    <location>
        <begin position="6"/>
        <end position="26"/>
    </location>
</feature>
<dbReference type="PANTHER" id="PTHR38034:SF1">
    <property type="entry name" value="INNER MEMBRANE PROTEIN YPJD"/>
    <property type="match status" value="1"/>
</dbReference>
<feature type="transmembrane region" description="Helical" evidence="1">
    <location>
        <begin position="47"/>
        <end position="66"/>
    </location>
</feature>
<reference evidence="3 4" key="1">
    <citation type="submission" date="2021-04" db="EMBL/GenBank/DDBJ databases">
        <title>Genomics, taxonomy and metabolism of representatives of sulfur bacteria of the genus Thiothrix: Thiothrix fructosivorans QT, Thiothrix unzii A1T and three new species, Thiothrix subterranea sp. nov., Thiothrix litoralis sp. nov. and 'Candidatus Thiothrix anitrata' sp. nov.</title>
        <authorList>
            <person name="Ravin N.V."/>
            <person name="Smolyakov D."/>
            <person name="Rudenko T.S."/>
            <person name="Mardanov A.V."/>
            <person name="Beletsky A.V."/>
            <person name="Markov N.D."/>
            <person name="Fomenkov A.I."/>
            <person name="Roberts R.J."/>
            <person name="Karnachuk O.V."/>
            <person name="Novikov A."/>
            <person name="Grabovich M.Y."/>
        </authorList>
    </citation>
    <scope>NUCLEOTIDE SEQUENCE [LARGE SCALE GENOMIC DNA]</scope>
    <source>
        <strain evidence="3 4">A52</strain>
    </source>
</reference>
<dbReference type="PANTHER" id="PTHR38034">
    <property type="entry name" value="INNER MEMBRANE PROTEIN YPJD"/>
    <property type="match status" value="1"/>
</dbReference>
<proteinExistence type="predicted"/>
<keyword evidence="1" id="KW-0472">Membrane</keyword>
<organism evidence="3 4">
    <name type="scientific">Candidatus Thiothrix anitrata</name>
    <dbReference type="NCBI Taxonomy" id="2823902"/>
    <lineage>
        <taxon>Bacteria</taxon>
        <taxon>Pseudomonadati</taxon>
        <taxon>Pseudomonadota</taxon>
        <taxon>Gammaproteobacteria</taxon>
        <taxon>Thiotrichales</taxon>
        <taxon>Thiotrichaceae</taxon>
        <taxon>Thiothrix</taxon>
    </lineage>
</organism>
<feature type="transmembrane region" description="Helical" evidence="1">
    <location>
        <begin position="102"/>
        <end position="119"/>
    </location>
</feature>
<feature type="transmembrane region" description="Helical" evidence="1">
    <location>
        <begin position="220"/>
        <end position="240"/>
    </location>
</feature>
<evidence type="ECO:0000313" key="3">
    <source>
        <dbReference type="EMBL" id="QTR50191.1"/>
    </source>
</evidence>
<dbReference type="Proteomes" id="UP000672027">
    <property type="component" value="Chromosome"/>
</dbReference>
<name>A0ABX7X3M1_9GAMM</name>
<feature type="transmembrane region" description="Helical" evidence="1">
    <location>
        <begin position="252"/>
        <end position="273"/>
    </location>
</feature>
<feature type="transmembrane region" description="Helical" evidence="1">
    <location>
        <begin position="78"/>
        <end position="95"/>
    </location>
</feature>
<evidence type="ECO:0000313" key="4">
    <source>
        <dbReference type="Proteomes" id="UP000672027"/>
    </source>
</evidence>
<keyword evidence="1" id="KW-0812">Transmembrane</keyword>
<gene>
    <name evidence="3" type="primary">ccsA</name>
    <name evidence="3" type="ORF">J8380_00980</name>
</gene>
<protein>
    <submittedName>
        <fullName evidence="3">Cytochrome c biogenesis protein CcsA</fullName>
    </submittedName>
</protein>
<dbReference type="InterPro" id="IPR002541">
    <property type="entry name" value="Cyt_c_assembly"/>
</dbReference>
<evidence type="ECO:0000256" key="1">
    <source>
        <dbReference type="SAM" id="Phobius"/>
    </source>
</evidence>
<evidence type="ECO:0000259" key="2">
    <source>
        <dbReference type="Pfam" id="PF01578"/>
    </source>
</evidence>
<keyword evidence="4" id="KW-1185">Reference proteome</keyword>
<sequence length="276" mass="30792">MTITFNLLTIPTVLAVLAWLATWLLIGVRLRNRLQSRPQGTHRHLLILLWLFALAMHGWTILHSITQMPGITIDFAEASSIVMWLCSLLLFITMLRRPLETLGIFVVPFTLSAMLFPLLNNGSAATLDLHSGVGIHIFTSLLAYSMLTLAALQALLLAWQNQHLHNHNPGGLIRTLPPLLDMETLLFKLIQLGVILLSAGLLSGILYIDDIFSQHIAHKTVLSIVAWGVFTTLLAGHGLYGWRGRIAIRWTLSGFFILMLAFFGSKFVLEFLVRSP</sequence>
<accession>A0ABX7X3M1</accession>
<dbReference type="InterPro" id="IPR052372">
    <property type="entry name" value="YpjD/HemX"/>
</dbReference>